<protein>
    <submittedName>
        <fullName evidence="4">Acyl-coa-binding domain-containing protein 3</fullName>
    </submittedName>
</protein>
<dbReference type="EMBL" id="PKMF04001030">
    <property type="protein sequence ID" value="KAK7815162.1"/>
    <property type="molecule type" value="Genomic_DNA"/>
</dbReference>
<dbReference type="AlphaFoldDB" id="A0AAW0ILJ9"/>
<gene>
    <name evidence="4" type="primary">ACBP3_2</name>
    <name evidence="4" type="ORF">CFP56_002008</name>
</gene>
<dbReference type="PANTHER" id="PTHR23310:SF105">
    <property type="entry name" value="ACYL-COA-BINDING DOMAIN-CONTAINING PROTEIN 5"/>
    <property type="match status" value="1"/>
</dbReference>
<dbReference type="PANTHER" id="PTHR23310">
    <property type="entry name" value="ACYL-COA-BINDING PROTEIN, ACBP"/>
    <property type="match status" value="1"/>
</dbReference>
<comment type="caution">
    <text evidence="4">The sequence shown here is derived from an EMBL/GenBank/DDBJ whole genome shotgun (WGS) entry which is preliminary data.</text>
</comment>
<reference evidence="4 5" key="1">
    <citation type="journal article" date="2018" name="Sci. Data">
        <title>The draft genome sequence of cork oak.</title>
        <authorList>
            <person name="Ramos A.M."/>
            <person name="Usie A."/>
            <person name="Barbosa P."/>
            <person name="Barros P.M."/>
            <person name="Capote T."/>
            <person name="Chaves I."/>
            <person name="Simoes F."/>
            <person name="Abreu I."/>
            <person name="Carrasquinho I."/>
            <person name="Faro C."/>
            <person name="Guimaraes J.B."/>
            <person name="Mendonca D."/>
            <person name="Nobrega F."/>
            <person name="Rodrigues L."/>
            <person name="Saibo N.J.M."/>
            <person name="Varela M.C."/>
            <person name="Egas C."/>
            <person name="Matos J."/>
            <person name="Miguel C.M."/>
            <person name="Oliveira M.M."/>
            <person name="Ricardo C.P."/>
            <person name="Goncalves S."/>
        </authorList>
    </citation>
    <scope>NUCLEOTIDE SEQUENCE [LARGE SCALE GENOMIC DNA]</scope>
    <source>
        <strain evidence="5">cv. HL8</strain>
    </source>
</reference>
<dbReference type="GO" id="GO:0000062">
    <property type="term" value="F:fatty-acyl-CoA binding"/>
    <property type="evidence" value="ECO:0007669"/>
    <property type="project" value="InterPro"/>
</dbReference>
<evidence type="ECO:0000256" key="2">
    <source>
        <dbReference type="ARBA" id="ARBA00023121"/>
    </source>
</evidence>
<dbReference type="PROSITE" id="PS51228">
    <property type="entry name" value="ACB_2"/>
    <property type="match status" value="1"/>
</dbReference>
<evidence type="ECO:0000313" key="5">
    <source>
        <dbReference type="Proteomes" id="UP000237347"/>
    </source>
</evidence>
<evidence type="ECO:0000256" key="1">
    <source>
        <dbReference type="ARBA" id="ARBA00005567"/>
    </source>
</evidence>
<dbReference type="SUPFAM" id="SSF47027">
    <property type="entry name" value="Acyl-CoA binding protein"/>
    <property type="match status" value="2"/>
</dbReference>
<evidence type="ECO:0000313" key="4">
    <source>
        <dbReference type="EMBL" id="KAK7815162.1"/>
    </source>
</evidence>
<keyword evidence="5" id="KW-1185">Reference proteome</keyword>
<name>A0AAW0ILJ9_QUESU</name>
<dbReference type="InterPro" id="IPR000582">
    <property type="entry name" value="Acyl-CoA-binding_protein"/>
</dbReference>
<proteinExistence type="inferred from homology"/>
<sequence>MEIFFTLLTLTIIVVSVIITWVNNDLRKLHDVTVKSVPKLEVEPKIRVGLVEKIDDNKSISETEVLVQEKLGIQESEGCDCESPKEDDSSREVVKIVEVGEKPDVGDKVFDKSPGKEKLREIEFDKNGGDKLIDLEDDWEWEGIERTELEKVFGAAVAFVGSVDNADRVSSLGSNLKMQLYGLHKIATQGPCHEPQPMALKLSARAKWNAWQQLGNMSPEMAMELYISLLSRSIPGWMQDDFVGDHEHVLAEVEVFKKLASDLKSLLPIKPGAVDERNAWQQLGNMSPEMAMELYISLLSRSIPGWMQDDFVGDHEHVLAEVEVFKKLASDLKSLLPIKPGAVDERKMEIKPCFEGLDVKDMHLPVALHQQSGNSYILTARMRSSL</sequence>
<evidence type="ECO:0000259" key="3">
    <source>
        <dbReference type="PROSITE" id="PS51228"/>
    </source>
</evidence>
<organism evidence="4 5">
    <name type="scientific">Quercus suber</name>
    <name type="common">Cork oak</name>
    <dbReference type="NCBI Taxonomy" id="58331"/>
    <lineage>
        <taxon>Eukaryota</taxon>
        <taxon>Viridiplantae</taxon>
        <taxon>Streptophyta</taxon>
        <taxon>Embryophyta</taxon>
        <taxon>Tracheophyta</taxon>
        <taxon>Spermatophyta</taxon>
        <taxon>Magnoliopsida</taxon>
        <taxon>eudicotyledons</taxon>
        <taxon>Gunneridae</taxon>
        <taxon>Pentapetalae</taxon>
        <taxon>rosids</taxon>
        <taxon>fabids</taxon>
        <taxon>Fagales</taxon>
        <taxon>Fagaceae</taxon>
        <taxon>Quercus</taxon>
    </lineage>
</organism>
<accession>A0AAW0ILJ9</accession>
<dbReference type="InterPro" id="IPR035984">
    <property type="entry name" value="Acyl-CoA-binding_sf"/>
</dbReference>
<dbReference type="Gene3D" id="1.20.80.10">
    <property type="match status" value="2"/>
</dbReference>
<dbReference type="Proteomes" id="UP000237347">
    <property type="component" value="Unassembled WGS sequence"/>
</dbReference>
<dbReference type="Pfam" id="PF00887">
    <property type="entry name" value="ACBP"/>
    <property type="match status" value="1"/>
</dbReference>
<dbReference type="InterPro" id="IPR014352">
    <property type="entry name" value="FERM/acyl-CoA-bd_prot_sf"/>
</dbReference>
<comment type="similarity">
    <text evidence="1">Belongs to the ACBP family.</text>
</comment>
<feature type="domain" description="ACB" evidence="3">
    <location>
        <begin position="149"/>
        <end position="239"/>
    </location>
</feature>
<keyword evidence="2" id="KW-0446">Lipid-binding</keyword>
<dbReference type="GO" id="GO:0006631">
    <property type="term" value="P:fatty acid metabolic process"/>
    <property type="evidence" value="ECO:0007669"/>
    <property type="project" value="TreeGrafter"/>
</dbReference>